<dbReference type="OrthoDB" id="6429330at2"/>
<dbReference type="GeneID" id="95420565"/>
<protein>
    <submittedName>
        <fullName evidence="2">DUF2158 domain-containing protein</fullName>
    </submittedName>
</protein>
<dbReference type="RefSeq" id="WP_013577934.1">
    <property type="nucleotide sequence ID" value="NC_015062.1"/>
</dbReference>
<dbReference type="AlphaFoldDB" id="A0A0H3FMP3"/>
<keyword evidence="4" id="KW-1185">Reference proteome</keyword>
<reference evidence="1 3" key="2">
    <citation type="journal article" date="2012" name="J. Bacteriol.">
        <title>Complete Genome Sequence of Rahnella sp. Strain Y9602, a Gammaproteobacterium Isolate from Metal- and Radionuclide-Contaminated Soil.</title>
        <authorList>
            <person name="Martinez R.J."/>
            <person name="Bruce D."/>
            <person name="Detter C."/>
            <person name="Goodwin L.A."/>
            <person name="Han J."/>
            <person name="Han C.S."/>
            <person name="Held B."/>
            <person name="Land M.L."/>
            <person name="Mikhailova N."/>
            <person name="Nolan M."/>
            <person name="Pennacchio L."/>
            <person name="Pitluck S."/>
            <person name="Tapia R."/>
            <person name="Woyke T."/>
            <person name="Sobecky P.A."/>
        </authorList>
    </citation>
    <scope>NUCLEOTIDE SEQUENCE [LARGE SCALE GENOMIC DNA]</scope>
    <source>
        <strain evidence="1 3">Y9602</strain>
        <plasmid evidence="1 3">pRAHAQ01</plasmid>
    </source>
</reference>
<reference evidence="2 4" key="3">
    <citation type="submission" date="2024-09" db="EMBL/GenBank/DDBJ databases">
        <title>Genomes of Rahnella.</title>
        <authorList>
            <person name="Mnguni F.C."/>
            <person name="Shin G.Y."/>
            <person name="Coutinho T."/>
        </authorList>
    </citation>
    <scope>NUCLEOTIDE SEQUENCE [LARGE SCALE GENOMIC DNA]</scope>
    <source>
        <strain evidence="2 4">20WA0057</strain>
    </source>
</reference>
<evidence type="ECO:0000313" key="3">
    <source>
        <dbReference type="Proteomes" id="UP000007257"/>
    </source>
</evidence>
<dbReference type="EMBL" id="JBHUCJ010000068">
    <property type="protein sequence ID" value="MFD3225989.1"/>
    <property type="molecule type" value="Genomic_DNA"/>
</dbReference>
<evidence type="ECO:0000313" key="2">
    <source>
        <dbReference type="EMBL" id="MFD3225989.1"/>
    </source>
</evidence>
<reference evidence="3" key="1">
    <citation type="submission" date="2011-01" db="EMBL/GenBank/DDBJ databases">
        <title>Complete sequence of plasmid1 of Rahnella sp. Y9602.</title>
        <authorList>
            <consortium name="US DOE Joint Genome Institute"/>
            <person name="Lucas S."/>
            <person name="Copeland A."/>
            <person name="Lapidus A."/>
            <person name="Cheng J.-F."/>
            <person name="Goodwin L."/>
            <person name="Pitluck S."/>
            <person name="Lu M."/>
            <person name="Detter J.C."/>
            <person name="Han C."/>
            <person name="Tapia R."/>
            <person name="Land M."/>
            <person name="Hauser L."/>
            <person name="Kyrpides N."/>
            <person name="Ivanova N."/>
            <person name="Ovchinnikova G."/>
            <person name="Pagani I."/>
            <person name="Sobecky P.A."/>
            <person name="Martinez R.J."/>
            <person name="Woyke T."/>
        </authorList>
    </citation>
    <scope>NUCLEOTIDE SEQUENCE [LARGE SCALE GENOMIC DNA]</scope>
    <source>
        <strain evidence="3">Y9602</strain>
        <plasmid evidence="3">pRAHAQ01</plasmid>
    </source>
</reference>
<dbReference type="eggNOG" id="COG5475">
    <property type="taxonomic scope" value="Bacteria"/>
</dbReference>
<keyword evidence="1" id="KW-0614">Plasmid</keyword>
<proteinExistence type="predicted"/>
<dbReference type="Proteomes" id="UP001598201">
    <property type="component" value="Unassembled WGS sequence"/>
</dbReference>
<dbReference type="EMBL" id="CP002506">
    <property type="protein sequence ID" value="ADW76253.1"/>
    <property type="molecule type" value="Genomic_DNA"/>
</dbReference>
<organism evidence="1 3">
    <name type="scientific">Rahnella sp. (strain Y9602)</name>
    <dbReference type="NCBI Taxonomy" id="2703885"/>
    <lineage>
        <taxon>Bacteria</taxon>
        <taxon>Pseudomonadati</taxon>
        <taxon>Pseudomonadota</taxon>
        <taxon>Gammaproteobacteria</taxon>
        <taxon>Enterobacterales</taxon>
        <taxon>Yersiniaceae</taxon>
        <taxon>Rahnella</taxon>
    </lineage>
</organism>
<dbReference type="HOGENOM" id="CLU_189749_0_0_6"/>
<gene>
    <name evidence="1" type="ordered locus">Rahaq_4673</name>
    <name evidence="2" type="ORF">ACFPK4_20790</name>
</gene>
<geneLocation type="plasmid" evidence="1 3">
    <name>pRAHAQ01</name>
</geneLocation>
<dbReference type="Proteomes" id="UP000007257">
    <property type="component" value="Plasmid pRAHAQ01"/>
</dbReference>
<evidence type="ECO:0000313" key="4">
    <source>
        <dbReference type="Proteomes" id="UP001598201"/>
    </source>
</evidence>
<sequence>MFKPQDVVQSKTGGPKMIVRRVEGDTLWCSRTDDFSATEIEVKADTVDLYHEDGDFGVC</sequence>
<dbReference type="KEGG" id="rah:Rahaq_4673"/>
<accession>A0A0H3FMP3</accession>
<name>A0A0H3FMP3_RAHSY</name>
<evidence type="ECO:0000313" key="1">
    <source>
        <dbReference type="EMBL" id="ADW76253.1"/>
    </source>
</evidence>